<dbReference type="Gene3D" id="1.20.1260.100">
    <property type="entry name" value="TspO/MBR protein"/>
    <property type="match status" value="1"/>
</dbReference>
<feature type="transmembrane region" description="Helical" evidence="7">
    <location>
        <begin position="6"/>
        <end position="25"/>
    </location>
</feature>
<evidence type="ECO:0000256" key="5">
    <source>
        <dbReference type="ARBA" id="ARBA00023136"/>
    </source>
</evidence>
<comment type="caution">
    <text evidence="8">The sequence shown here is derived from an EMBL/GenBank/DDBJ whole genome shotgun (WGS) entry which is preliminary data.</text>
</comment>
<keyword evidence="3 7" id="KW-0812">Transmembrane</keyword>
<evidence type="ECO:0000256" key="4">
    <source>
        <dbReference type="ARBA" id="ARBA00022989"/>
    </source>
</evidence>
<dbReference type="InterPro" id="IPR038330">
    <property type="entry name" value="TspO/MBR-related_sf"/>
</dbReference>
<proteinExistence type="inferred from homology"/>
<reference evidence="8 9" key="1">
    <citation type="journal article" date="2024" name="Nat. Commun.">
        <title>Phylogenomics reveals the evolutionary origins of lichenization in chlorophyte algae.</title>
        <authorList>
            <person name="Puginier C."/>
            <person name="Libourel C."/>
            <person name="Otte J."/>
            <person name="Skaloud P."/>
            <person name="Haon M."/>
            <person name="Grisel S."/>
            <person name="Petersen M."/>
            <person name="Berrin J.G."/>
            <person name="Delaux P.M."/>
            <person name="Dal Grande F."/>
            <person name="Keller J."/>
        </authorList>
    </citation>
    <scope>NUCLEOTIDE SEQUENCE [LARGE SCALE GENOMIC DNA]</scope>
    <source>
        <strain evidence="8 9">SAG 2043</strain>
    </source>
</reference>
<dbReference type="Pfam" id="PF03073">
    <property type="entry name" value="TspO_MBR"/>
    <property type="match status" value="1"/>
</dbReference>
<protein>
    <recommendedName>
        <fullName evidence="10">Translocator protein</fullName>
    </recommendedName>
</protein>
<dbReference type="PANTHER" id="PTHR10057:SF0">
    <property type="entry name" value="TRANSLOCATOR PROTEIN"/>
    <property type="match status" value="1"/>
</dbReference>
<dbReference type="AlphaFoldDB" id="A0AAW1PTW5"/>
<dbReference type="Proteomes" id="UP001489004">
    <property type="component" value="Unassembled WGS sequence"/>
</dbReference>
<feature type="region of interest" description="Disordered" evidence="6">
    <location>
        <begin position="175"/>
        <end position="229"/>
    </location>
</feature>
<dbReference type="EMBL" id="JALJOR010000009">
    <property type="protein sequence ID" value="KAK9811304.1"/>
    <property type="molecule type" value="Genomic_DNA"/>
</dbReference>
<feature type="transmembrane region" description="Helical" evidence="7">
    <location>
        <begin position="46"/>
        <end position="67"/>
    </location>
</feature>
<organism evidence="8 9">
    <name type="scientific">[Myrmecia] bisecta</name>
    <dbReference type="NCBI Taxonomy" id="41462"/>
    <lineage>
        <taxon>Eukaryota</taxon>
        <taxon>Viridiplantae</taxon>
        <taxon>Chlorophyta</taxon>
        <taxon>core chlorophytes</taxon>
        <taxon>Trebouxiophyceae</taxon>
        <taxon>Trebouxiales</taxon>
        <taxon>Trebouxiaceae</taxon>
        <taxon>Myrmecia</taxon>
    </lineage>
</organism>
<comment type="similarity">
    <text evidence="2">Belongs to the TspO/BZRP family.</text>
</comment>
<evidence type="ECO:0000256" key="3">
    <source>
        <dbReference type="ARBA" id="ARBA00022692"/>
    </source>
</evidence>
<accession>A0AAW1PTW5</accession>
<feature type="transmembrane region" description="Helical" evidence="7">
    <location>
        <begin position="127"/>
        <end position="146"/>
    </location>
</feature>
<name>A0AAW1PTW5_9CHLO</name>
<dbReference type="PANTHER" id="PTHR10057">
    <property type="entry name" value="PERIPHERAL-TYPE BENZODIAZEPINE RECEPTOR"/>
    <property type="match status" value="1"/>
</dbReference>
<keyword evidence="9" id="KW-1185">Reference proteome</keyword>
<evidence type="ECO:0000256" key="7">
    <source>
        <dbReference type="SAM" id="Phobius"/>
    </source>
</evidence>
<evidence type="ECO:0000256" key="2">
    <source>
        <dbReference type="ARBA" id="ARBA00007524"/>
    </source>
</evidence>
<dbReference type="GO" id="GO:0033013">
    <property type="term" value="P:tetrapyrrole metabolic process"/>
    <property type="evidence" value="ECO:0007669"/>
    <property type="project" value="UniProtKB-ARBA"/>
</dbReference>
<dbReference type="CDD" id="cd15904">
    <property type="entry name" value="TSPO_MBR"/>
    <property type="match status" value="1"/>
</dbReference>
<sequence length="229" mass="24261">MGQAFSVLVAVGAPLAAGVGVGVSISKDVRGWYKTLKKPSWNPPDWIFGPVWTALYSMMGVASWMVWKNGGGLVPLGLYGLQLVMNLAWSPLFFKAHELGYALLDITALLGVLSATIVKFHEVSPEAAYLLLPYLGWTSFAAALTYDIYKKNPKHQGALSEKNVKQATGQAKAQAEGAASTVADKAQQTKEAAGAKLQGASDAAKDAAHGNDAPKSAMYPTLHTDRKAA</sequence>
<dbReference type="FunFam" id="1.20.1260.100:FF:000001">
    <property type="entry name" value="translocator protein 2"/>
    <property type="match status" value="1"/>
</dbReference>
<evidence type="ECO:0000313" key="8">
    <source>
        <dbReference type="EMBL" id="KAK9811304.1"/>
    </source>
</evidence>
<feature type="transmembrane region" description="Helical" evidence="7">
    <location>
        <begin position="101"/>
        <end position="121"/>
    </location>
</feature>
<keyword evidence="4 7" id="KW-1133">Transmembrane helix</keyword>
<evidence type="ECO:0008006" key="10">
    <source>
        <dbReference type="Google" id="ProtNLM"/>
    </source>
</evidence>
<dbReference type="InterPro" id="IPR004307">
    <property type="entry name" value="TspO_MBR"/>
</dbReference>
<evidence type="ECO:0000313" key="9">
    <source>
        <dbReference type="Proteomes" id="UP001489004"/>
    </source>
</evidence>
<keyword evidence="5 7" id="KW-0472">Membrane</keyword>
<dbReference type="GO" id="GO:0016020">
    <property type="term" value="C:membrane"/>
    <property type="evidence" value="ECO:0007669"/>
    <property type="project" value="UniProtKB-SubCell"/>
</dbReference>
<comment type="subcellular location">
    <subcellularLocation>
        <location evidence="1">Membrane</location>
        <topology evidence="1">Multi-pass membrane protein</topology>
    </subcellularLocation>
</comment>
<evidence type="ECO:0000256" key="6">
    <source>
        <dbReference type="SAM" id="MobiDB-lite"/>
    </source>
</evidence>
<evidence type="ECO:0000256" key="1">
    <source>
        <dbReference type="ARBA" id="ARBA00004141"/>
    </source>
</evidence>
<gene>
    <name evidence="8" type="ORF">WJX72_001454</name>
</gene>
<feature type="transmembrane region" description="Helical" evidence="7">
    <location>
        <begin position="73"/>
        <end position="94"/>
    </location>
</feature>